<dbReference type="EMBL" id="ML121532">
    <property type="protein sequence ID" value="RPB27162.1"/>
    <property type="molecule type" value="Genomic_DNA"/>
</dbReference>
<dbReference type="Proteomes" id="UP000267821">
    <property type="component" value="Unassembled WGS sequence"/>
</dbReference>
<evidence type="ECO:0000256" key="1">
    <source>
        <dbReference type="SAM" id="SignalP"/>
    </source>
</evidence>
<proteinExistence type="predicted"/>
<feature type="signal peptide" evidence="1">
    <location>
        <begin position="1"/>
        <end position="19"/>
    </location>
</feature>
<reference evidence="2 3" key="1">
    <citation type="journal article" date="2018" name="Nat. Ecol. Evol.">
        <title>Pezizomycetes genomes reveal the molecular basis of ectomycorrhizal truffle lifestyle.</title>
        <authorList>
            <person name="Murat C."/>
            <person name="Payen T."/>
            <person name="Noel B."/>
            <person name="Kuo A."/>
            <person name="Morin E."/>
            <person name="Chen J."/>
            <person name="Kohler A."/>
            <person name="Krizsan K."/>
            <person name="Balestrini R."/>
            <person name="Da Silva C."/>
            <person name="Montanini B."/>
            <person name="Hainaut M."/>
            <person name="Levati E."/>
            <person name="Barry K.W."/>
            <person name="Belfiori B."/>
            <person name="Cichocki N."/>
            <person name="Clum A."/>
            <person name="Dockter R.B."/>
            <person name="Fauchery L."/>
            <person name="Guy J."/>
            <person name="Iotti M."/>
            <person name="Le Tacon F."/>
            <person name="Lindquist E.A."/>
            <person name="Lipzen A."/>
            <person name="Malagnac F."/>
            <person name="Mello A."/>
            <person name="Molinier V."/>
            <person name="Miyauchi S."/>
            <person name="Poulain J."/>
            <person name="Riccioni C."/>
            <person name="Rubini A."/>
            <person name="Sitrit Y."/>
            <person name="Splivallo R."/>
            <person name="Traeger S."/>
            <person name="Wang M."/>
            <person name="Zifcakova L."/>
            <person name="Wipf D."/>
            <person name="Zambonelli A."/>
            <person name="Paolocci F."/>
            <person name="Nowrousian M."/>
            <person name="Ottonello S."/>
            <person name="Baldrian P."/>
            <person name="Spatafora J.W."/>
            <person name="Henrissat B."/>
            <person name="Nagy L.G."/>
            <person name="Aury J.M."/>
            <person name="Wincker P."/>
            <person name="Grigoriev I.V."/>
            <person name="Bonfante P."/>
            <person name="Martin F.M."/>
        </authorList>
    </citation>
    <scope>NUCLEOTIDE SEQUENCE [LARGE SCALE GENOMIC DNA]</scope>
    <source>
        <strain evidence="2 3">ATCC MYA-4762</strain>
    </source>
</reference>
<protein>
    <submittedName>
        <fullName evidence="2">Uncharacterized protein</fullName>
    </submittedName>
</protein>
<dbReference type="AlphaFoldDB" id="A0A3N4M196"/>
<organism evidence="2 3">
    <name type="scientific">Terfezia boudieri ATCC MYA-4762</name>
    <dbReference type="NCBI Taxonomy" id="1051890"/>
    <lineage>
        <taxon>Eukaryota</taxon>
        <taxon>Fungi</taxon>
        <taxon>Dikarya</taxon>
        <taxon>Ascomycota</taxon>
        <taxon>Pezizomycotina</taxon>
        <taxon>Pezizomycetes</taxon>
        <taxon>Pezizales</taxon>
        <taxon>Pezizaceae</taxon>
        <taxon>Terfezia</taxon>
    </lineage>
</organism>
<feature type="chain" id="PRO_5017961388" evidence="1">
    <location>
        <begin position="20"/>
        <end position="104"/>
    </location>
</feature>
<gene>
    <name evidence="2" type="ORF">L211DRAFT_611536</name>
</gene>
<name>A0A3N4M196_9PEZI</name>
<keyword evidence="1" id="KW-0732">Signal</keyword>
<dbReference type="InParanoid" id="A0A3N4M196"/>
<evidence type="ECO:0000313" key="2">
    <source>
        <dbReference type="EMBL" id="RPB27162.1"/>
    </source>
</evidence>
<evidence type="ECO:0000313" key="3">
    <source>
        <dbReference type="Proteomes" id="UP000267821"/>
    </source>
</evidence>
<keyword evidence="3" id="KW-1185">Reference proteome</keyword>
<accession>A0A3N4M196</accession>
<sequence>MSLFFLCVIVLPWLTTVTTLTIPVMRNEQHFYINASVCSEARNQLNYLPSMISYFLHCLFFYDGFCCARLESFRKIGGYEWVTRGIGFVGTERSVLGRIMANRS</sequence>